<evidence type="ECO:0000313" key="2">
    <source>
        <dbReference type="Proteomes" id="UP000037688"/>
    </source>
</evidence>
<organism evidence="1 2">
    <name type="scientific">Paenibacillus xylanivorans</name>
    <dbReference type="NCBI Taxonomy" id="1705561"/>
    <lineage>
        <taxon>Bacteria</taxon>
        <taxon>Bacillati</taxon>
        <taxon>Bacillota</taxon>
        <taxon>Bacilli</taxon>
        <taxon>Bacillales</taxon>
        <taxon>Paenibacillaceae</taxon>
        <taxon>Paenibacillus</taxon>
    </lineage>
</organism>
<dbReference type="PATRIC" id="fig|1705561.3.peg.5286"/>
<evidence type="ECO:0000313" key="1">
    <source>
        <dbReference type="EMBL" id="KOY13714.1"/>
    </source>
</evidence>
<keyword evidence="2" id="KW-1185">Reference proteome</keyword>
<protein>
    <submittedName>
        <fullName evidence="1">Uncharacterized protein</fullName>
    </submittedName>
</protein>
<dbReference type="AlphaFoldDB" id="A0A0N0C335"/>
<gene>
    <name evidence="1" type="ORF">AMS66_25210</name>
</gene>
<sequence>MQTIDDKHVDSKVKYPHESGNYEDIFYSPWLGTRDEGISQSESRDLFLQQSYIQKNVEC</sequence>
<proteinExistence type="predicted"/>
<accession>A0A0N0C335</accession>
<name>A0A0N0C335_9BACL</name>
<reference evidence="1 2" key="1">
    <citation type="submission" date="2015-08" db="EMBL/GenBank/DDBJ databases">
        <title>Draft genome sequence of cellulolytic and xylanolytic Paenibacillus sp. A59, isolated from a decaying forest soil from Patagonia, Argentina.</title>
        <authorList>
            <person name="Ghio S."/>
            <person name="Caceres A.M."/>
            <person name="Talia P."/>
            <person name="Grasso D."/>
            <person name="Campos E."/>
        </authorList>
    </citation>
    <scope>NUCLEOTIDE SEQUENCE [LARGE SCALE GENOMIC DNA]</scope>
    <source>
        <strain evidence="1 2">A59</strain>
    </source>
</reference>
<dbReference type="Proteomes" id="UP000037688">
    <property type="component" value="Unassembled WGS sequence"/>
</dbReference>
<dbReference type="EMBL" id="LITU01000078">
    <property type="protein sequence ID" value="KOY13714.1"/>
    <property type="molecule type" value="Genomic_DNA"/>
</dbReference>
<comment type="caution">
    <text evidence="1">The sequence shown here is derived from an EMBL/GenBank/DDBJ whole genome shotgun (WGS) entry which is preliminary data.</text>
</comment>